<organism evidence="2 3">
    <name type="scientific">Plasmodium berghei</name>
    <dbReference type="NCBI Taxonomy" id="5821"/>
    <lineage>
        <taxon>Eukaryota</taxon>
        <taxon>Sar</taxon>
        <taxon>Alveolata</taxon>
        <taxon>Apicomplexa</taxon>
        <taxon>Aconoidasida</taxon>
        <taxon>Haemosporida</taxon>
        <taxon>Plasmodiidae</taxon>
        <taxon>Plasmodium</taxon>
        <taxon>Plasmodium (Vinckeia)</taxon>
    </lineage>
</organism>
<keyword evidence="1" id="KW-0472">Membrane</keyword>
<dbReference type="VEuPathDB" id="PlasmoDB:PBANKA_0833700"/>
<evidence type="ECO:0000313" key="2">
    <source>
        <dbReference type="EMBL" id="SCN24822.1"/>
    </source>
</evidence>
<reference evidence="2 3" key="1">
    <citation type="submission" date="2016-05" db="EMBL/GenBank/DDBJ databases">
        <authorList>
            <consortium name="Pathogen Informatics"/>
        </authorList>
    </citation>
    <scope>NUCLEOTIDE SEQUENCE [LARGE SCALE GENOMIC DNA]</scope>
    <source>
        <strain evidence="2 3">NK65e</strain>
    </source>
</reference>
<accession>A0A1D3PZ45</accession>
<evidence type="ECO:0000313" key="3">
    <source>
        <dbReference type="Proteomes" id="UP000220214"/>
    </source>
</evidence>
<keyword evidence="1" id="KW-0812">Transmembrane</keyword>
<sequence>MAYYRHSLLRQTMYIYLYIYLLIYVYITLRHVYTRKLYLVDCVYVPSLKQKKMNRQGKYDIFPPPLEKINNNNNNNNKTEVPKTCPERKKKYIKTENTEYPFLVNDERSNIKHQSENKCFNKNDMVNINEKINKADPNILNKYNNLILNTNEINLIINDNANFKELLSNKQVSNFMNEYLATPLEAIAKYKNDKTVINFLEILFKYMNAKQKHIHLNNISETFTFGMK</sequence>
<dbReference type="AlphaFoldDB" id="A0A1D3PZ45"/>
<name>A0A1D3PZ45_PLABE</name>
<protein>
    <submittedName>
        <fullName evidence="2">Uncharacterized protein</fullName>
    </submittedName>
</protein>
<dbReference type="EMBL" id="LT614634">
    <property type="protein sequence ID" value="SCN24822.1"/>
    <property type="molecule type" value="Genomic_DNA"/>
</dbReference>
<gene>
    <name evidence="2" type="ORF">PBNK65E_000169800</name>
</gene>
<proteinExistence type="predicted"/>
<feature type="transmembrane region" description="Helical" evidence="1">
    <location>
        <begin position="12"/>
        <end position="29"/>
    </location>
</feature>
<evidence type="ECO:0000256" key="1">
    <source>
        <dbReference type="SAM" id="Phobius"/>
    </source>
</evidence>
<dbReference type="Proteomes" id="UP000220214">
    <property type="component" value="Chromosome 8"/>
</dbReference>
<keyword evidence="1" id="KW-1133">Transmembrane helix</keyword>